<accession>A0A2S9J9K7</accession>
<evidence type="ECO:0000313" key="2">
    <source>
        <dbReference type="EMBL" id="PRD49462.1"/>
    </source>
</evidence>
<dbReference type="Proteomes" id="UP000238563">
    <property type="component" value="Unassembled WGS sequence"/>
</dbReference>
<comment type="caution">
    <text evidence="2">The sequence shown here is derived from an EMBL/GenBank/DDBJ whole genome shotgun (WGS) entry which is preliminary data.</text>
</comment>
<evidence type="ECO:0000256" key="1">
    <source>
        <dbReference type="SAM" id="MobiDB-lite"/>
    </source>
</evidence>
<evidence type="ECO:0000313" key="3">
    <source>
        <dbReference type="Proteomes" id="UP000238563"/>
    </source>
</evidence>
<proteinExistence type="predicted"/>
<dbReference type="AlphaFoldDB" id="A0A2S9J9K7"/>
<feature type="non-terminal residue" evidence="2">
    <location>
        <position position="102"/>
    </location>
</feature>
<feature type="region of interest" description="Disordered" evidence="1">
    <location>
        <begin position="82"/>
        <end position="102"/>
    </location>
</feature>
<protein>
    <submittedName>
        <fullName evidence="2">Uncharacterized protein</fullName>
    </submittedName>
</protein>
<organism evidence="2 3">
    <name type="scientific">Phyllobacterium myrsinacearum</name>
    <dbReference type="NCBI Taxonomy" id="28101"/>
    <lineage>
        <taxon>Bacteria</taxon>
        <taxon>Pseudomonadati</taxon>
        <taxon>Pseudomonadota</taxon>
        <taxon>Alphaproteobacteria</taxon>
        <taxon>Hyphomicrobiales</taxon>
        <taxon>Phyllobacteriaceae</taxon>
        <taxon>Phyllobacterium</taxon>
    </lineage>
</organism>
<gene>
    <name evidence="2" type="ORF">C5750_26250</name>
</gene>
<dbReference type="EMBL" id="PVBT01000032">
    <property type="protein sequence ID" value="PRD49462.1"/>
    <property type="molecule type" value="Genomic_DNA"/>
</dbReference>
<keyword evidence="3" id="KW-1185">Reference proteome</keyword>
<name>A0A2S9J9K7_9HYPH</name>
<sequence length="102" mass="11067">MLFEDTQQPEPSERLGRRACRADVMAVNPGAKFMIENDVATAPISNRPRLEVDMIIIERSEQCGSGRHVGTIGRNPLCSGSGRVSALLPPPKPRRSLAGDGR</sequence>
<reference evidence="2 3" key="1">
    <citation type="submission" date="2018-02" db="EMBL/GenBank/DDBJ databases">
        <title>The draft genome of Phyllobacterium myrsinacearum DSM5892.</title>
        <authorList>
            <person name="Li L."/>
            <person name="Liu L."/>
            <person name="Zhang X."/>
            <person name="Wang T."/>
        </authorList>
    </citation>
    <scope>NUCLEOTIDE SEQUENCE [LARGE SCALE GENOMIC DNA]</scope>
    <source>
        <strain evidence="2 3">DSM 5892</strain>
    </source>
</reference>